<evidence type="ECO:0000256" key="4">
    <source>
        <dbReference type="SAM" id="Coils"/>
    </source>
</evidence>
<keyword evidence="3" id="KW-0963">Cytoplasm</keyword>
<feature type="region of interest" description="Disordered" evidence="5">
    <location>
        <begin position="345"/>
        <end position="372"/>
    </location>
</feature>
<comment type="similarity">
    <text evidence="1 3">Belongs to the SH3BP5 family.</text>
</comment>
<evidence type="ECO:0000256" key="2">
    <source>
        <dbReference type="ARBA" id="ARBA00023054"/>
    </source>
</evidence>
<dbReference type="GO" id="GO:0004860">
    <property type="term" value="F:protein kinase inhibitor activity"/>
    <property type="evidence" value="ECO:0007669"/>
    <property type="project" value="TreeGrafter"/>
</dbReference>
<feature type="compositionally biased region" description="Gly residues" evidence="5">
    <location>
        <begin position="301"/>
        <end position="311"/>
    </location>
</feature>
<dbReference type="InterPro" id="IPR007940">
    <property type="entry name" value="SH3BP5"/>
</dbReference>
<keyword evidence="3" id="KW-0344">Guanine-nucleotide releasing factor</keyword>
<dbReference type="GO" id="GO:0005737">
    <property type="term" value="C:cytoplasm"/>
    <property type="evidence" value="ECO:0007669"/>
    <property type="project" value="UniProtKB-SubCell"/>
</dbReference>
<comment type="subunit">
    <text evidence="3">Interacts with GDP-bound and nucleotide-free forms of RAB11A.</text>
</comment>
<evidence type="ECO:0000313" key="6">
    <source>
        <dbReference type="EMBL" id="MXQ83207.1"/>
    </source>
</evidence>
<comment type="domain">
    <text evidence="3">The N-terminal half of the protein mediates interaction with RAB11A and functions as guanine nucleotide exchange factor. Four long alpha-helices (interrupted by a central kink) assemble into coiled coils, giving rise to a 'V' shape.</text>
</comment>
<feature type="region of interest" description="Disordered" evidence="5">
    <location>
        <begin position="293"/>
        <end position="321"/>
    </location>
</feature>
<feature type="compositionally biased region" description="Basic and acidic residues" evidence="5">
    <location>
        <begin position="414"/>
        <end position="433"/>
    </location>
</feature>
<feature type="coiled-coil region" evidence="4">
    <location>
        <begin position="214"/>
        <end position="283"/>
    </location>
</feature>
<protein>
    <recommendedName>
        <fullName evidence="3">SH3 domain-binding protein 5</fullName>
        <shortName evidence="3">SH3BP-5</shortName>
    </recommendedName>
</protein>
<name>A0A6B0R2M8_9CETA</name>
<reference evidence="6" key="1">
    <citation type="submission" date="2019-10" db="EMBL/GenBank/DDBJ databases">
        <title>The sequence and de novo assembly of the wild yak genome.</title>
        <authorList>
            <person name="Liu Y."/>
        </authorList>
    </citation>
    <scope>NUCLEOTIDE SEQUENCE [LARGE SCALE GENOMIC DNA]</scope>
    <source>
        <strain evidence="6">WY2019</strain>
    </source>
</reference>
<dbReference type="Proteomes" id="UP000322234">
    <property type="component" value="Unassembled WGS sequence"/>
</dbReference>
<gene>
    <name evidence="6" type="ORF">E5288_WYG018764</name>
</gene>
<feature type="coiled-coil region" evidence="4">
    <location>
        <begin position="142"/>
        <end position="176"/>
    </location>
</feature>
<evidence type="ECO:0000313" key="7">
    <source>
        <dbReference type="Proteomes" id="UP000322234"/>
    </source>
</evidence>
<evidence type="ECO:0000256" key="1">
    <source>
        <dbReference type="ARBA" id="ARBA00007796"/>
    </source>
</evidence>
<dbReference type="GO" id="GO:0017124">
    <property type="term" value="F:SH3 domain binding"/>
    <property type="evidence" value="ECO:0007669"/>
    <property type="project" value="UniProtKB-UniRule"/>
</dbReference>
<dbReference type="GO" id="GO:0005085">
    <property type="term" value="F:guanyl-nucleotide exchange factor activity"/>
    <property type="evidence" value="ECO:0007669"/>
    <property type="project" value="UniProtKB-UniRule"/>
</dbReference>
<comment type="subcellular location">
    <subcellularLocation>
        <location evidence="3">Cytoplasm</location>
    </subcellularLocation>
    <text evidence="3">Colocalizes with RAB11A on cytoplasmic vesicle membranes.</text>
</comment>
<sequence>MVTSSELEKTREKVLFIGATEARPGAAWNFGSGKRRARGTWQGALGGHLRETLMATGIEPPIALKSKLKQKCILEAAVPMGELEKLNQSTDDINRRETELEDIRQKFRSVLVEATVKLDELVKKIGKAVEDSKPYWEARRVARQAQLEAQRATQDFQRATEVLRAAKETISLAEQRLLEDDKRQFDSAWQEMLNHATQRVMEAEQTKTRSELVHKETAARYNAAMGRMRQLEKKLKRAINKSKPYFELKAKYYLQLEQLKKMVDELQAKLALAKGEYKTALRNLETISDEIHERRRSGAMGPRGRGVGAEGGAVPAEGLSGCKPEADTVSVASEAFEDDNCSAFVSEDDSETQSLSSFSSGPTSPSEMPEQFPAAVRPASLDLPSPVSLSEFGVLFPGLGPRSECSGASSPECEVERGDRAEGAENKTVDKAGSHRRLGSSSGDGGRSPPKPAGQALEDGVRRLSLRGPGRAGLTDTHVVQIG</sequence>
<dbReference type="EMBL" id="VBQZ03000015">
    <property type="protein sequence ID" value="MXQ83207.1"/>
    <property type="molecule type" value="Genomic_DNA"/>
</dbReference>
<comment type="function">
    <text evidence="3">Functions as guanine nucleotide exchange factor (GEF) for RAB11A.</text>
</comment>
<keyword evidence="2 3" id="KW-0175">Coiled coil</keyword>
<keyword evidence="7" id="KW-1185">Reference proteome</keyword>
<organism evidence="6 7">
    <name type="scientific">Bos mutus</name>
    <name type="common">wild yak</name>
    <dbReference type="NCBI Taxonomy" id="72004"/>
    <lineage>
        <taxon>Eukaryota</taxon>
        <taxon>Metazoa</taxon>
        <taxon>Chordata</taxon>
        <taxon>Craniata</taxon>
        <taxon>Vertebrata</taxon>
        <taxon>Euteleostomi</taxon>
        <taxon>Mammalia</taxon>
        <taxon>Eutheria</taxon>
        <taxon>Laurasiatheria</taxon>
        <taxon>Artiodactyla</taxon>
        <taxon>Ruminantia</taxon>
        <taxon>Pecora</taxon>
        <taxon>Bovidae</taxon>
        <taxon>Bovinae</taxon>
        <taxon>Bos</taxon>
    </lineage>
</organism>
<evidence type="ECO:0000256" key="5">
    <source>
        <dbReference type="SAM" id="MobiDB-lite"/>
    </source>
</evidence>
<dbReference type="Pfam" id="PF05276">
    <property type="entry name" value="SH3BP5"/>
    <property type="match status" value="1"/>
</dbReference>
<evidence type="ECO:0000256" key="3">
    <source>
        <dbReference type="RuleBase" id="RU369054"/>
    </source>
</evidence>
<dbReference type="AlphaFoldDB" id="A0A6B0R2M8"/>
<accession>A0A6B0R2M8</accession>
<feature type="compositionally biased region" description="Low complexity" evidence="5">
    <location>
        <begin position="354"/>
        <end position="366"/>
    </location>
</feature>
<proteinExistence type="inferred from homology"/>
<feature type="region of interest" description="Disordered" evidence="5">
    <location>
        <begin position="401"/>
        <end position="458"/>
    </location>
</feature>
<dbReference type="PANTHER" id="PTHR19423">
    <property type="entry name" value="SH3 DOMAIN-BINDING PROTEIN 5"/>
    <property type="match status" value="1"/>
</dbReference>
<dbReference type="GO" id="GO:0035556">
    <property type="term" value="P:intracellular signal transduction"/>
    <property type="evidence" value="ECO:0007669"/>
    <property type="project" value="UniProtKB-UniRule"/>
</dbReference>
<dbReference type="PANTHER" id="PTHR19423:SF1">
    <property type="entry name" value="SH3 DOMAIN-BINDING PROTEIN 5"/>
    <property type="match status" value="1"/>
</dbReference>
<comment type="caution">
    <text evidence="6">The sequence shown here is derived from an EMBL/GenBank/DDBJ whole genome shotgun (WGS) entry which is preliminary data.</text>
</comment>